<evidence type="ECO:0000256" key="3">
    <source>
        <dbReference type="ARBA" id="ARBA00023306"/>
    </source>
</evidence>
<dbReference type="InterPro" id="IPR006671">
    <property type="entry name" value="Cyclin_N"/>
</dbReference>
<keyword evidence="3" id="KW-0131">Cell cycle</keyword>
<evidence type="ECO:0008006" key="10">
    <source>
        <dbReference type="Google" id="ProtNLM"/>
    </source>
</evidence>
<dbReference type="SMART" id="SM01332">
    <property type="entry name" value="Cyclin_C"/>
    <property type="match status" value="1"/>
</dbReference>
<feature type="compositionally biased region" description="Polar residues" evidence="5">
    <location>
        <begin position="515"/>
        <end position="528"/>
    </location>
</feature>
<dbReference type="Pfam" id="PF00134">
    <property type="entry name" value="Cyclin_N"/>
    <property type="match status" value="1"/>
</dbReference>
<organism evidence="8">
    <name type="scientific">Oryza nivara</name>
    <name type="common">Indian wild rice</name>
    <name type="synonym">Oryza sativa f. spontanea</name>
    <dbReference type="NCBI Taxonomy" id="4536"/>
    <lineage>
        <taxon>Eukaryota</taxon>
        <taxon>Viridiplantae</taxon>
        <taxon>Streptophyta</taxon>
        <taxon>Embryophyta</taxon>
        <taxon>Tracheophyta</taxon>
        <taxon>Spermatophyta</taxon>
        <taxon>Magnoliopsida</taxon>
        <taxon>Liliopsida</taxon>
        <taxon>Poales</taxon>
        <taxon>Poaceae</taxon>
        <taxon>BOP clade</taxon>
        <taxon>Oryzoideae</taxon>
        <taxon>Oryzeae</taxon>
        <taxon>Oryzinae</taxon>
        <taxon>Oryza</taxon>
    </lineage>
</organism>
<accession>A0A0E0FK71</accession>
<evidence type="ECO:0000313" key="8">
    <source>
        <dbReference type="EnsemblPlants" id="ONIVA01G13910.1"/>
    </source>
</evidence>
<dbReference type="Gramene" id="ONIVA01G13910.1">
    <property type="protein sequence ID" value="ONIVA01G13910.1"/>
    <property type="gene ID" value="ONIVA01G13910"/>
</dbReference>
<feature type="region of interest" description="Disordered" evidence="5">
    <location>
        <begin position="642"/>
        <end position="661"/>
    </location>
</feature>
<dbReference type="Gene3D" id="1.10.472.10">
    <property type="entry name" value="Cyclin-like"/>
    <property type="match status" value="2"/>
</dbReference>
<dbReference type="PANTHER" id="PTHR10177">
    <property type="entry name" value="CYCLINS"/>
    <property type="match status" value="1"/>
</dbReference>
<feature type="domain" description="Cyclin-like" evidence="6">
    <location>
        <begin position="201"/>
        <end position="285"/>
    </location>
</feature>
<dbReference type="GO" id="GO:0051301">
    <property type="term" value="P:cell division"/>
    <property type="evidence" value="ECO:0007669"/>
    <property type="project" value="UniProtKB-KW"/>
</dbReference>
<feature type="compositionally biased region" description="Basic and acidic residues" evidence="5">
    <location>
        <begin position="18"/>
        <end position="27"/>
    </location>
</feature>
<evidence type="ECO:0000256" key="5">
    <source>
        <dbReference type="SAM" id="MobiDB-lite"/>
    </source>
</evidence>
<dbReference type="STRING" id="4536.A0A0E0FK71"/>
<dbReference type="EnsemblPlants" id="ONIVA01G13910.1">
    <property type="protein sequence ID" value="ONIVA01G13910.1"/>
    <property type="gene ID" value="ONIVA01G13910"/>
</dbReference>
<dbReference type="SMART" id="SM00385">
    <property type="entry name" value="CYCLIN"/>
    <property type="match status" value="2"/>
</dbReference>
<feature type="domain" description="Cyclin-like" evidence="6">
    <location>
        <begin position="298"/>
        <end position="380"/>
    </location>
</feature>
<keyword evidence="2 4" id="KW-0195">Cyclin</keyword>
<dbReference type="InterPro" id="IPR013763">
    <property type="entry name" value="Cyclin-like_dom"/>
</dbReference>
<dbReference type="InterPro" id="IPR039361">
    <property type="entry name" value="Cyclin"/>
</dbReference>
<feature type="domain" description="Cyclin C-terminal" evidence="7">
    <location>
        <begin position="294"/>
        <end position="411"/>
    </location>
</feature>
<dbReference type="HOGENOM" id="CLU_355799_0_0_1"/>
<evidence type="ECO:0000256" key="4">
    <source>
        <dbReference type="RuleBase" id="RU000383"/>
    </source>
</evidence>
<dbReference type="InterPro" id="IPR036915">
    <property type="entry name" value="Cyclin-like_sf"/>
</dbReference>
<dbReference type="OMA" id="MSRMACH"/>
<reference evidence="8" key="1">
    <citation type="submission" date="2015-04" db="UniProtKB">
        <authorList>
            <consortium name="EnsemblPlants"/>
        </authorList>
    </citation>
    <scope>IDENTIFICATION</scope>
    <source>
        <strain evidence="8">SL10</strain>
    </source>
</reference>
<evidence type="ECO:0000256" key="1">
    <source>
        <dbReference type="ARBA" id="ARBA00022618"/>
    </source>
</evidence>
<evidence type="ECO:0000259" key="6">
    <source>
        <dbReference type="SMART" id="SM00385"/>
    </source>
</evidence>
<sequence length="765" mass="85649">MASRRQWGAGAGAGDVPAQERKGETAKIARRPKTTTVVAQQPPRIRRALADVSNLVNGRAALPVVNRQKAAAAAADKCRKPIKQRNENNKAAKPEVIVISSDSEKHKKNPAQRAASRRAPIQTLTSILTKCSRASDGVISPKKELIYDIDASDAHNELAVVDYVEDIYRFYRNTENTYRPLCTYMVSQTEINGRMRAILTDWLIEVHYRLMLMPETLYLTVYIIDQYLSLENVPRKELQLVGVSAMLIACKYEETWAPLVKDFLVISDNSFSRQQVLSTEKSILNKLQWNLTVPTMYMFILRYLKAALGDEELEHMTFFYAELALVQYSMLFFAPSVIAAAAVYAARCTLGLSPLWSDLLEYHTGLAEPQLLECARRLVSLHAAAPESRQKVVYKKYASPKLGAVSLHSPAKKLLPPPSPVCVLQFLVCCCCYGHIQFVFFSSWFVVVMACTMSSMACHSLPESGSNLSAADELFQNQRSEQGIYWTLWDSRLSDDLNTTTVYSDNHGSNGGGTQSFDTSEHCSTVPSDSDEQPGYPSQFEPLHMEQTNDMFLSQFSDEEVRRMDAPFQALDMFPDSMHRLMSYEHILNGALVSDSKNQEVNMDQDDMDTCGFPLYFSHGLQDDGGLPSFAKGMVAADTSSMDKAGASATERGDPGSSPPGFEEAVLEELEEVMVQMRKFTSIAESRIINPEPEPQFKLQQHAEAQAAAVTYNAVDLIHVQLTPVYRSNLCIRALHLSGGDGWRFRQVSEYRMSNWRASIWQLDE</sequence>
<dbReference type="SUPFAM" id="SSF47954">
    <property type="entry name" value="Cyclin-like"/>
    <property type="match status" value="2"/>
</dbReference>
<dbReference type="AlphaFoldDB" id="A0A0E0FK71"/>
<dbReference type="InterPro" id="IPR004367">
    <property type="entry name" value="Cyclin_C-dom"/>
</dbReference>
<feature type="region of interest" description="Disordered" evidence="5">
    <location>
        <begin position="504"/>
        <end position="539"/>
    </location>
</feature>
<feature type="region of interest" description="Disordered" evidence="5">
    <location>
        <begin position="1"/>
        <end position="41"/>
    </location>
</feature>
<dbReference type="Pfam" id="PF02984">
    <property type="entry name" value="Cyclin_C"/>
    <property type="match status" value="1"/>
</dbReference>
<dbReference type="Proteomes" id="UP000006591">
    <property type="component" value="Chromosome 1"/>
</dbReference>
<keyword evidence="9" id="KW-1185">Reference proteome</keyword>
<name>A0A0E0FK71_ORYNI</name>
<keyword evidence="1" id="KW-0132">Cell division</keyword>
<dbReference type="FunFam" id="1.10.472.10:FF:000154">
    <property type="entry name" value="Cyclin-B1-4"/>
    <property type="match status" value="1"/>
</dbReference>
<comment type="similarity">
    <text evidence="4">Belongs to the cyclin family.</text>
</comment>
<evidence type="ECO:0000259" key="7">
    <source>
        <dbReference type="SMART" id="SM01332"/>
    </source>
</evidence>
<reference evidence="8" key="2">
    <citation type="submission" date="2018-04" db="EMBL/GenBank/DDBJ databases">
        <title>OnivRS2 (Oryza nivara Reference Sequence Version 2).</title>
        <authorList>
            <person name="Zhang J."/>
            <person name="Kudrna D."/>
            <person name="Lee S."/>
            <person name="Talag J."/>
            <person name="Rajasekar S."/>
            <person name="Welchert J."/>
            <person name="Hsing Y.-I."/>
            <person name="Wing R.A."/>
        </authorList>
    </citation>
    <scope>NUCLEOTIDE SEQUENCE [LARGE SCALE GENOMIC DNA]</scope>
</reference>
<protein>
    <recommendedName>
        <fullName evidence="10">Cyclin N-terminal domain-containing protein</fullName>
    </recommendedName>
</protein>
<dbReference type="eggNOG" id="KOG0653">
    <property type="taxonomic scope" value="Eukaryota"/>
</dbReference>
<proteinExistence type="inferred from homology"/>
<evidence type="ECO:0000256" key="2">
    <source>
        <dbReference type="ARBA" id="ARBA00023127"/>
    </source>
</evidence>
<evidence type="ECO:0000313" key="9">
    <source>
        <dbReference type="Proteomes" id="UP000006591"/>
    </source>
</evidence>